<feature type="domain" description="NAD-dependent epimerase/dehydratase" evidence="1">
    <location>
        <begin position="4"/>
        <end position="167"/>
    </location>
</feature>
<dbReference type="EMBL" id="JANIBM010000005">
    <property type="protein sequence ID" value="MCQ8180813.1"/>
    <property type="molecule type" value="Genomic_DNA"/>
</dbReference>
<dbReference type="PANTHER" id="PTHR48079:SF6">
    <property type="entry name" value="NAD(P)-BINDING DOMAIN-CONTAINING PROTEIN-RELATED"/>
    <property type="match status" value="1"/>
</dbReference>
<reference evidence="2 3" key="1">
    <citation type="submission" date="2022-07" db="EMBL/GenBank/DDBJ databases">
        <title>Methylomonas rivi sp. nov., Methylomonas rosea sp. nov., Methylomonas aureus sp. nov. and Methylomonas subterranea sp. nov., four novel methanotrophs isolated from a freshwater creek and the deep terrestrial subsurface.</title>
        <authorList>
            <person name="Abin C."/>
            <person name="Sankaranarayanan K."/>
            <person name="Garner C."/>
            <person name="Sindelar R."/>
            <person name="Kotary K."/>
            <person name="Garner R."/>
            <person name="Barclay S."/>
            <person name="Lawson P."/>
            <person name="Krumholz L."/>
        </authorList>
    </citation>
    <scope>NUCLEOTIDE SEQUENCE [LARGE SCALE GENOMIC DNA]</scope>
    <source>
        <strain evidence="2 3">SURF-1</strain>
    </source>
</reference>
<dbReference type="RefSeq" id="WP_256610164.1">
    <property type="nucleotide sequence ID" value="NZ_JANIBM010000005.1"/>
</dbReference>
<dbReference type="SUPFAM" id="SSF51735">
    <property type="entry name" value="NAD(P)-binding Rossmann-fold domains"/>
    <property type="match status" value="1"/>
</dbReference>
<dbReference type="Pfam" id="PF01370">
    <property type="entry name" value="Epimerase"/>
    <property type="match status" value="1"/>
</dbReference>
<dbReference type="PANTHER" id="PTHR48079">
    <property type="entry name" value="PROTEIN YEEZ"/>
    <property type="match status" value="1"/>
</dbReference>
<name>A0ABT1UG30_9GAMM</name>
<comment type="caution">
    <text evidence="2">The sequence shown here is derived from an EMBL/GenBank/DDBJ whole genome shotgun (WGS) entry which is preliminary data.</text>
</comment>
<dbReference type="InterPro" id="IPR001509">
    <property type="entry name" value="Epimerase_deHydtase"/>
</dbReference>
<dbReference type="CDD" id="cd05266">
    <property type="entry name" value="SDR_a4"/>
    <property type="match status" value="1"/>
</dbReference>
<dbReference type="InterPro" id="IPR051783">
    <property type="entry name" value="NAD(P)-dependent_oxidoreduct"/>
</dbReference>
<organism evidence="2 3">
    <name type="scientific">Methylomonas aurea</name>
    <dbReference type="NCBI Taxonomy" id="2952224"/>
    <lineage>
        <taxon>Bacteria</taxon>
        <taxon>Pseudomonadati</taxon>
        <taxon>Pseudomonadota</taxon>
        <taxon>Gammaproteobacteria</taxon>
        <taxon>Methylococcales</taxon>
        <taxon>Methylococcaceae</taxon>
        <taxon>Methylomonas</taxon>
    </lineage>
</organism>
<dbReference type="Gene3D" id="3.40.50.720">
    <property type="entry name" value="NAD(P)-binding Rossmann-like Domain"/>
    <property type="match status" value="1"/>
</dbReference>
<evidence type="ECO:0000313" key="2">
    <source>
        <dbReference type="EMBL" id="MCQ8180813.1"/>
    </source>
</evidence>
<dbReference type="Proteomes" id="UP001524569">
    <property type="component" value="Unassembled WGS sequence"/>
</dbReference>
<evidence type="ECO:0000313" key="3">
    <source>
        <dbReference type="Proteomes" id="UP001524569"/>
    </source>
</evidence>
<protein>
    <submittedName>
        <fullName evidence="2">SDR family oxidoreductase</fullName>
    </submittedName>
</protein>
<sequence>MANILVIGCGNIGYRLAAALSCDGHCVTALKRTPLAVPAPFSLVLDDILQPSSLASLPTEYDLVVLVLSASGRHAEQYQALYQTGLNTVLNHFAGATPPFLMVSSTSVYGQNGGEWVDEASPTQPASATAEWLVKAEQRLWQAGERNCVVRFSGIYGPGRDWLLRRAAAGEAIQRDPPNYTNRIHQDDCVAVLLFLIGKMLDGTKLDPCYLASDNDPAPLWDVMTWIAAQFGYPPPQALPPATGAQQNKRCNNARLNALGYRWLYPSYKDGYLPPYST</sequence>
<keyword evidence="3" id="KW-1185">Reference proteome</keyword>
<proteinExistence type="predicted"/>
<dbReference type="InterPro" id="IPR036291">
    <property type="entry name" value="NAD(P)-bd_dom_sf"/>
</dbReference>
<accession>A0ABT1UG30</accession>
<evidence type="ECO:0000259" key="1">
    <source>
        <dbReference type="Pfam" id="PF01370"/>
    </source>
</evidence>
<gene>
    <name evidence="2" type="ORF">NP603_06820</name>
</gene>